<feature type="compositionally biased region" description="Low complexity" evidence="1">
    <location>
        <begin position="68"/>
        <end position="79"/>
    </location>
</feature>
<dbReference type="GO" id="GO:0048167">
    <property type="term" value="P:regulation of synaptic plasticity"/>
    <property type="evidence" value="ECO:0007669"/>
    <property type="project" value="TreeGrafter"/>
</dbReference>
<dbReference type="SUPFAM" id="SSF57903">
    <property type="entry name" value="FYVE/PHD zinc finger"/>
    <property type="match status" value="1"/>
</dbReference>
<organism evidence="2 3">
    <name type="scientific">Phaedon cochleariae</name>
    <name type="common">Mustard beetle</name>
    <dbReference type="NCBI Taxonomy" id="80249"/>
    <lineage>
        <taxon>Eukaryota</taxon>
        <taxon>Metazoa</taxon>
        <taxon>Ecdysozoa</taxon>
        <taxon>Arthropoda</taxon>
        <taxon>Hexapoda</taxon>
        <taxon>Insecta</taxon>
        <taxon>Pterygota</taxon>
        <taxon>Neoptera</taxon>
        <taxon>Endopterygota</taxon>
        <taxon>Coleoptera</taxon>
        <taxon>Polyphaga</taxon>
        <taxon>Cucujiformia</taxon>
        <taxon>Chrysomeloidea</taxon>
        <taxon>Chrysomelidae</taxon>
        <taxon>Chrysomelinae</taxon>
        <taxon>Chrysomelini</taxon>
        <taxon>Phaedon</taxon>
    </lineage>
</organism>
<evidence type="ECO:0000256" key="1">
    <source>
        <dbReference type="SAM" id="MobiDB-lite"/>
    </source>
</evidence>
<keyword evidence="3" id="KW-1185">Reference proteome</keyword>
<dbReference type="Gene3D" id="3.30.40.10">
    <property type="entry name" value="Zinc/RING finger domain, C3HC4 (zinc finger)"/>
    <property type="match status" value="1"/>
</dbReference>
<gene>
    <name evidence="2" type="ORF">PHAECO_LOCUS9020</name>
</gene>
<dbReference type="GO" id="GO:0048788">
    <property type="term" value="C:cytoskeleton of presynaptic active zone"/>
    <property type="evidence" value="ECO:0007669"/>
    <property type="project" value="TreeGrafter"/>
</dbReference>
<feature type="non-terminal residue" evidence="2">
    <location>
        <position position="1"/>
    </location>
</feature>
<evidence type="ECO:0000313" key="3">
    <source>
        <dbReference type="Proteomes" id="UP001153737"/>
    </source>
</evidence>
<feature type="region of interest" description="Disordered" evidence="1">
    <location>
        <begin position="184"/>
        <end position="301"/>
    </location>
</feature>
<dbReference type="AlphaFoldDB" id="A0A9P0DLW0"/>
<name>A0A9P0DLW0_PHACE</name>
<dbReference type="GO" id="GO:0042734">
    <property type="term" value="C:presynaptic membrane"/>
    <property type="evidence" value="ECO:0007669"/>
    <property type="project" value="TreeGrafter"/>
</dbReference>
<evidence type="ECO:0000313" key="2">
    <source>
        <dbReference type="EMBL" id="CAH1169580.1"/>
    </source>
</evidence>
<dbReference type="PANTHER" id="PTHR12157">
    <property type="entry name" value="REGULATING SYNAPTIC MEMBRANE EXOCYTOSIS PROTEIN"/>
    <property type="match status" value="1"/>
</dbReference>
<dbReference type="GO" id="GO:0044325">
    <property type="term" value="F:transmembrane transporter binding"/>
    <property type="evidence" value="ECO:0007669"/>
    <property type="project" value="TreeGrafter"/>
</dbReference>
<dbReference type="EMBL" id="OU896711">
    <property type="protein sequence ID" value="CAH1169580.1"/>
    <property type="molecule type" value="Genomic_DNA"/>
</dbReference>
<dbReference type="PANTHER" id="PTHR12157:SF24">
    <property type="entry name" value="FIFE, ISOFORM D"/>
    <property type="match status" value="1"/>
</dbReference>
<protein>
    <recommendedName>
        <fullName evidence="4">RING-type domain-containing protein</fullName>
    </recommendedName>
</protein>
<feature type="compositionally biased region" description="Gly residues" evidence="1">
    <location>
        <begin position="187"/>
        <end position="200"/>
    </location>
</feature>
<dbReference type="GO" id="GO:0048791">
    <property type="term" value="P:calcium ion-regulated exocytosis of neurotransmitter"/>
    <property type="evidence" value="ECO:0007669"/>
    <property type="project" value="TreeGrafter"/>
</dbReference>
<dbReference type="InterPro" id="IPR039032">
    <property type="entry name" value="Rim-like"/>
</dbReference>
<proteinExistence type="predicted"/>
<dbReference type="GO" id="GO:0042391">
    <property type="term" value="P:regulation of membrane potential"/>
    <property type="evidence" value="ECO:0007669"/>
    <property type="project" value="TreeGrafter"/>
</dbReference>
<reference evidence="2" key="2">
    <citation type="submission" date="2022-10" db="EMBL/GenBank/DDBJ databases">
        <authorList>
            <consortium name="ENA_rothamsted_submissions"/>
            <consortium name="culmorum"/>
            <person name="King R."/>
        </authorList>
    </citation>
    <scope>NUCLEOTIDE SEQUENCE</scope>
</reference>
<dbReference type="GO" id="GO:0050806">
    <property type="term" value="P:positive regulation of synaptic transmission"/>
    <property type="evidence" value="ECO:0007669"/>
    <property type="project" value="TreeGrafter"/>
</dbReference>
<sequence>MLPTNVMSFMKKMVTTEPGVGNTATEPPEGGTTFGKLRQTLSSSLLTAQDKVNKMTPRPSLIPDLQDTTPPTTEPASLLPTPPSTTPLPVAAQSGKPPSRAGACRVCLKAFQPEEFSRTCAECAQRVCEDCASYSKQKENEENDDWTCSVCRRKLQSRAALAQDSNESLLEIPLQELQRRHSEARLGSGGGGLSAGGMGSGLAPPRSPELRRHSDVSPASLKELEKLKGGGAKTPDPDWSRRGGRSQACSRQNSPPRDAPTAPRSRRASRVARQHSYDDEVKAALQNPGSTTDNGLALPAPMPRRASAYDVFSVPGL</sequence>
<accession>A0A9P0DLW0</accession>
<evidence type="ECO:0008006" key="4">
    <source>
        <dbReference type="Google" id="ProtNLM"/>
    </source>
</evidence>
<feature type="region of interest" description="Disordered" evidence="1">
    <location>
        <begin position="54"/>
        <end position="96"/>
    </location>
</feature>
<feature type="compositionally biased region" description="Low complexity" evidence="1">
    <location>
        <begin position="254"/>
        <end position="263"/>
    </location>
</feature>
<dbReference type="Proteomes" id="UP001153737">
    <property type="component" value="Chromosome 5"/>
</dbReference>
<reference evidence="2" key="1">
    <citation type="submission" date="2022-01" db="EMBL/GenBank/DDBJ databases">
        <authorList>
            <person name="King R."/>
        </authorList>
    </citation>
    <scope>NUCLEOTIDE SEQUENCE</scope>
</reference>
<feature type="compositionally biased region" description="Basic residues" evidence="1">
    <location>
        <begin position="264"/>
        <end position="273"/>
    </location>
</feature>
<dbReference type="OrthoDB" id="10059918at2759"/>
<dbReference type="InterPro" id="IPR011011">
    <property type="entry name" value="Znf_FYVE_PHD"/>
</dbReference>
<dbReference type="InterPro" id="IPR013083">
    <property type="entry name" value="Znf_RING/FYVE/PHD"/>
</dbReference>
<dbReference type="GO" id="GO:0031267">
    <property type="term" value="F:small GTPase binding"/>
    <property type="evidence" value="ECO:0007669"/>
    <property type="project" value="InterPro"/>
</dbReference>